<dbReference type="AlphaFoldDB" id="W1WBX9"/>
<evidence type="ECO:0000313" key="1">
    <source>
        <dbReference type="EMBL" id="ETJ15663.1"/>
    </source>
</evidence>
<feature type="non-terminal residue" evidence="1">
    <location>
        <position position="68"/>
    </location>
</feature>
<proteinExistence type="predicted"/>
<sequence length="68" mass="7848">EDGECIINRGIVIDGYSTNKTNIKIPREIDGIEVIEATIQFSSEYEENKIESIEIPETVEQINIWLFF</sequence>
<comment type="caution">
    <text evidence="1">The sequence shown here is derived from an EMBL/GenBank/DDBJ whole genome shotgun (WGS) entry which is preliminary data.</text>
</comment>
<reference evidence="1" key="1">
    <citation type="submission" date="2013-12" db="EMBL/GenBank/DDBJ databases">
        <title>A Varibaculum cambriense genome reconstructed from a premature infant gut community with otherwise low bacterial novelty that shifts toward anaerobic metabolism during the third week of life.</title>
        <authorList>
            <person name="Brown C.T."/>
            <person name="Sharon I."/>
            <person name="Thomas B.C."/>
            <person name="Castelle C.J."/>
            <person name="Morowitz M.J."/>
            <person name="Banfield J.F."/>
        </authorList>
    </citation>
    <scope>NUCLEOTIDE SEQUENCE</scope>
</reference>
<dbReference type="EMBL" id="AZMM01019017">
    <property type="protein sequence ID" value="ETJ15663.1"/>
    <property type="molecule type" value="Genomic_DNA"/>
</dbReference>
<protein>
    <submittedName>
        <fullName evidence="1">Uncharacterized protein</fullName>
    </submittedName>
</protein>
<organism evidence="1">
    <name type="scientific">human gut metagenome</name>
    <dbReference type="NCBI Taxonomy" id="408170"/>
    <lineage>
        <taxon>unclassified sequences</taxon>
        <taxon>metagenomes</taxon>
        <taxon>organismal metagenomes</taxon>
    </lineage>
</organism>
<accession>W1WBX9</accession>
<gene>
    <name evidence="1" type="ORF">Q604_UNBc4C00236G0001</name>
</gene>
<name>W1WBX9_9ZZZZ</name>
<feature type="non-terminal residue" evidence="1">
    <location>
        <position position="1"/>
    </location>
</feature>